<dbReference type="PROSITE" id="PS51740">
    <property type="entry name" value="SPOVT_ABRB"/>
    <property type="match status" value="1"/>
</dbReference>
<dbReference type="InterPro" id="IPR007159">
    <property type="entry name" value="SpoVT-AbrB_dom"/>
</dbReference>
<dbReference type="SUPFAM" id="SSF89447">
    <property type="entry name" value="AbrB/MazE/MraZ-like"/>
    <property type="match status" value="1"/>
</dbReference>
<dbReference type="SMART" id="SM00966">
    <property type="entry name" value="SpoVT_AbrB"/>
    <property type="match status" value="1"/>
</dbReference>
<evidence type="ECO:0000313" key="5">
    <source>
        <dbReference type="Proteomes" id="UP000483379"/>
    </source>
</evidence>
<dbReference type="RefSeq" id="WP_164456482.1">
    <property type="nucleotide sequence ID" value="NZ_JAAIJQ010000161.1"/>
</dbReference>
<evidence type="ECO:0000259" key="3">
    <source>
        <dbReference type="PROSITE" id="PS51740"/>
    </source>
</evidence>
<dbReference type="Gene3D" id="2.10.260.10">
    <property type="match status" value="1"/>
</dbReference>
<dbReference type="GO" id="GO:0003677">
    <property type="term" value="F:DNA binding"/>
    <property type="evidence" value="ECO:0007669"/>
    <property type="project" value="UniProtKB-UniRule"/>
</dbReference>
<feature type="domain" description="SpoVT-AbrB" evidence="3">
    <location>
        <begin position="7"/>
        <end position="47"/>
    </location>
</feature>
<evidence type="ECO:0000256" key="2">
    <source>
        <dbReference type="PROSITE-ProRule" id="PRU01076"/>
    </source>
</evidence>
<dbReference type="InterPro" id="IPR051734">
    <property type="entry name" value="VapB_TA_antitoxins"/>
</dbReference>
<dbReference type="PANTHER" id="PTHR37550">
    <property type="entry name" value="ANTITOXIN VAPB1"/>
    <property type="match status" value="1"/>
</dbReference>
<evidence type="ECO:0000256" key="1">
    <source>
        <dbReference type="ARBA" id="ARBA00007924"/>
    </source>
</evidence>
<name>A0A6M0K9F3_9GAMM</name>
<dbReference type="InterPro" id="IPR037914">
    <property type="entry name" value="SpoVT-AbrB_sf"/>
</dbReference>
<gene>
    <name evidence="4" type="ORF">G3446_25510</name>
</gene>
<accession>A0A6M0K9F3</accession>
<proteinExistence type="inferred from homology"/>
<dbReference type="Proteomes" id="UP000483379">
    <property type="component" value="Unassembled WGS sequence"/>
</dbReference>
<dbReference type="EMBL" id="JAAIJQ010000161">
    <property type="protein sequence ID" value="NEV65155.1"/>
    <property type="molecule type" value="Genomic_DNA"/>
</dbReference>
<keyword evidence="2 4" id="KW-0238">DNA-binding</keyword>
<organism evidence="4 5">
    <name type="scientific">Thiorhodococcus minor</name>
    <dbReference type="NCBI Taxonomy" id="57489"/>
    <lineage>
        <taxon>Bacteria</taxon>
        <taxon>Pseudomonadati</taxon>
        <taxon>Pseudomonadota</taxon>
        <taxon>Gammaproteobacteria</taxon>
        <taxon>Chromatiales</taxon>
        <taxon>Chromatiaceae</taxon>
        <taxon>Thiorhodococcus</taxon>
    </lineage>
</organism>
<dbReference type="AlphaFoldDB" id="A0A6M0K9F3"/>
<reference evidence="4 5" key="1">
    <citation type="submission" date="2020-02" db="EMBL/GenBank/DDBJ databases">
        <title>Genome sequences of Thiorhodococcus mannitoliphagus and Thiorhodococcus minor, purple sulfur photosynthetic bacteria in the gammaproteobacterial family, Chromatiaceae.</title>
        <authorList>
            <person name="Aviles F.A."/>
            <person name="Meyer T.E."/>
            <person name="Kyndt J.A."/>
        </authorList>
    </citation>
    <scope>NUCLEOTIDE SEQUENCE [LARGE SCALE GENOMIC DNA]</scope>
    <source>
        <strain evidence="4 5">DSM 11518</strain>
    </source>
</reference>
<evidence type="ECO:0000313" key="4">
    <source>
        <dbReference type="EMBL" id="NEV65155.1"/>
    </source>
</evidence>
<comment type="caution">
    <text evidence="4">The sequence shown here is derived from an EMBL/GenBank/DDBJ whole genome shotgun (WGS) entry which is preliminary data.</text>
</comment>
<dbReference type="PANTHER" id="PTHR37550:SF1">
    <property type="entry name" value="SSL1300 PROTEIN"/>
    <property type="match status" value="1"/>
</dbReference>
<keyword evidence="5" id="KW-1185">Reference proteome</keyword>
<protein>
    <submittedName>
        <fullName evidence="4">AbrB/MazE/SpoVT family DNA-binding domain-containing protein</fullName>
    </submittedName>
</protein>
<sequence>MQSERHVRLFRNGRNQALRIPRDLELDADEAMIRRDGERLIIEPVKRRTDLAALLTGWKPLDETFPDIDEGLLPLDDIRL</sequence>
<comment type="similarity">
    <text evidence="1">Belongs to the VapB family.</text>
</comment>